<keyword evidence="1" id="KW-0433">Leucine-rich repeat</keyword>
<dbReference type="GeneTree" id="ENSGT00940000161095"/>
<protein>
    <recommendedName>
        <fullName evidence="5">Toll-like receptor 3</fullName>
    </recommendedName>
</protein>
<evidence type="ECO:0000313" key="3">
    <source>
        <dbReference type="Ensembl" id="ENSGMOP00000065581.1"/>
    </source>
</evidence>
<sequence>MSAVCVSLGSCFCSFGILYFFLNSFIFPTASYTLNNCRVTQNTQAICQKNSFKVFPKDIPIESSTFVVQISLKVLILNNNRLCKLQEGMFDGLVNLIELRLTSNLIQTIAPASFKSLSKLKILDLGHNNLCHLTNVYLQHTPQLQNLYIPANKISTFHSWELSNKSTELDVLDLSQNELMYFRLTAGIFPKLKTRVVRLDISGTFNSSSLRYLQLNHINNSLQVLINVSCKNPKILDLGTNEITDISEHSFQSLRKLNTLIMKSNCLTSVPNAVRKTQIIKLDLSCNNINGLRCDDFANMTRLQGLYLYNNPLSALKDCVFKDLVNLHILMLQNSSIDQLNGAFKEYTLTHWSKSNG</sequence>
<evidence type="ECO:0000313" key="4">
    <source>
        <dbReference type="Proteomes" id="UP000694546"/>
    </source>
</evidence>
<name>A0A8C5CQ49_GADMO</name>
<keyword evidence="2" id="KW-0677">Repeat</keyword>
<dbReference type="Pfam" id="PF00560">
    <property type="entry name" value="LRR_1"/>
    <property type="match status" value="1"/>
</dbReference>
<organism evidence="3 4">
    <name type="scientific">Gadus morhua</name>
    <name type="common">Atlantic cod</name>
    <dbReference type="NCBI Taxonomy" id="8049"/>
    <lineage>
        <taxon>Eukaryota</taxon>
        <taxon>Metazoa</taxon>
        <taxon>Chordata</taxon>
        <taxon>Craniata</taxon>
        <taxon>Vertebrata</taxon>
        <taxon>Euteleostomi</taxon>
        <taxon>Actinopterygii</taxon>
        <taxon>Neopterygii</taxon>
        <taxon>Teleostei</taxon>
        <taxon>Neoteleostei</taxon>
        <taxon>Acanthomorphata</taxon>
        <taxon>Zeiogadaria</taxon>
        <taxon>Gadariae</taxon>
        <taxon>Gadiformes</taxon>
        <taxon>Gadoidei</taxon>
        <taxon>Gadidae</taxon>
        <taxon>Gadus</taxon>
    </lineage>
</organism>
<keyword evidence="4" id="KW-1185">Reference proteome</keyword>
<reference evidence="3" key="2">
    <citation type="submission" date="2025-09" db="UniProtKB">
        <authorList>
            <consortium name="Ensembl"/>
        </authorList>
    </citation>
    <scope>IDENTIFICATION</scope>
</reference>
<dbReference type="SMART" id="SM00369">
    <property type="entry name" value="LRR_TYP"/>
    <property type="match status" value="7"/>
</dbReference>
<dbReference type="Ensembl" id="ENSGMOT00000067280.1">
    <property type="protein sequence ID" value="ENSGMOP00000065581.1"/>
    <property type="gene ID" value="ENSGMOG00000034959.1"/>
</dbReference>
<dbReference type="Proteomes" id="UP000694546">
    <property type="component" value="Chromosome 22"/>
</dbReference>
<evidence type="ECO:0000256" key="1">
    <source>
        <dbReference type="ARBA" id="ARBA00022614"/>
    </source>
</evidence>
<dbReference type="PANTHER" id="PTHR24366">
    <property type="entry name" value="IG(IMMUNOGLOBULIN) AND LRR(LEUCINE RICH REPEAT) DOMAINS"/>
    <property type="match status" value="1"/>
</dbReference>
<evidence type="ECO:0000256" key="2">
    <source>
        <dbReference type="ARBA" id="ARBA00022737"/>
    </source>
</evidence>
<dbReference type="OMA" id="WINISCT"/>
<dbReference type="Pfam" id="PF13855">
    <property type="entry name" value="LRR_8"/>
    <property type="match status" value="2"/>
</dbReference>
<proteinExistence type="predicted"/>
<dbReference type="PROSITE" id="PS51450">
    <property type="entry name" value="LRR"/>
    <property type="match status" value="1"/>
</dbReference>
<dbReference type="InterPro" id="IPR001611">
    <property type="entry name" value="Leu-rich_rpt"/>
</dbReference>
<dbReference type="InterPro" id="IPR003591">
    <property type="entry name" value="Leu-rich_rpt_typical-subtyp"/>
</dbReference>
<evidence type="ECO:0008006" key="5">
    <source>
        <dbReference type="Google" id="ProtNLM"/>
    </source>
</evidence>
<dbReference type="Gene3D" id="3.80.10.10">
    <property type="entry name" value="Ribonuclease Inhibitor"/>
    <property type="match status" value="3"/>
</dbReference>
<dbReference type="AlphaFoldDB" id="A0A8C5CQ49"/>
<accession>A0A8C5CQ49</accession>
<dbReference type="SUPFAM" id="SSF52058">
    <property type="entry name" value="L domain-like"/>
    <property type="match status" value="1"/>
</dbReference>
<reference evidence="3" key="1">
    <citation type="submission" date="2025-08" db="UniProtKB">
        <authorList>
            <consortium name="Ensembl"/>
        </authorList>
    </citation>
    <scope>IDENTIFICATION</scope>
</reference>
<dbReference type="InterPro" id="IPR032675">
    <property type="entry name" value="LRR_dom_sf"/>
</dbReference>